<feature type="domain" description="SUN" evidence="5">
    <location>
        <begin position="1"/>
        <end position="148"/>
    </location>
</feature>
<name>A0A9P4VPI9_9PEZI</name>
<comment type="caution">
    <text evidence="6">The sequence shown here is derived from an EMBL/GenBank/DDBJ whole genome shotgun (WGS) entry which is preliminary data.</text>
</comment>
<protein>
    <recommendedName>
        <fullName evidence="5">SUN domain-containing protein</fullName>
    </recommendedName>
</protein>
<keyword evidence="4" id="KW-0472">Membrane</keyword>
<evidence type="ECO:0000256" key="3">
    <source>
        <dbReference type="ARBA" id="ARBA00022989"/>
    </source>
</evidence>
<evidence type="ECO:0000256" key="1">
    <source>
        <dbReference type="ARBA" id="ARBA00004370"/>
    </source>
</evidence>
<proteinExistence type="predicted"/>
<evidence type="ECO:0000259" key="5">
    <source>
        <dbReference type="PROSITE" id="PS51469"/>
    </source>
</evidence>
<comment type="subcellular location">
    <subcellularLocation>
        <location evidence="1">Membrane</location>
    </subcellularLocation>
</comment>
<dbReference type="PANTHER" id="PTHR12911:SF8">
    <property type="entry name" value="KLAROID PROTEIN-RELATED"/>
    <property type="match status" value="1"/>
</dbReference>
<dbReference type="PROSITE" id="PS51469">
    <property type="entry name" value="SUN"/>
    <property type="match status" value="1"/>
</dbReference>
<dbReference type="Proteomes" id="UP000799429">
    <property type="component" value="Unassembled WGS sequence"/>
</dbReference>
<dbReference type="Pfam" id="PF07738">
    <property type="entry name" value="Sad1_UNC"/>
    <property type="match status" value="1"/>
</dbReference>
<evidence type="ECO:0000256" key="4">
    <source>
        <dbReference type="ARBA" id="ARBA00023136"/>
    </source>
</evidence>
<gene>
    <name evidence="6" type="ORF">M501DRAFT_935013</name>
</gene>
<keyword evidence="7" id="KW-1185">Reference proteome</keyword>
<keyword evidence="3" id="KW-1133">Transmembrane helix</keyword>
<evidence type="ECO:0000256" key="2">
    <source>
        <dbReference type="ARBA" id="ARBA00022692"/>
    </source>
</evidence>
<accession>A0A9P4VPI9</accession>
<organism evidence="6 7">
    <name type="scientific">Patellaria atrata CBS 101060</name>
    <dbReference type="NCBI Taxonomy" id="1346257"/>
    <lineage>
        <taxon>Eukaryota</taxon>
        <taxon>Fungi</taxon>
        <taxon>Dikarya</taxon>
        <taxon>Ascomycota</taxon>
        <taxon>Pezizomycotina</taxon>
        <taxon>Dothideomycetes</taxon>
        <taxon>Dothideomycetes incertae sedis</taxon>
        <taxon>Patellariales</taxon>
        <taxon>Patellariaceae</taxon>
        <taxon>Patellaria</taxon>
    </lineage>
</organism>
<dbReference type="InterPro" id="IPR045119">
    <property type="entry name" value="SUN1-5"/>
</dbReference>
<dbReference type="GO" id="GO:0043495">
    <property type="term" value="F:protein-membrane adaptor activity"/>
    <property type="evidence" value="ECO:0007669"/>
    <property type="project" value="TreeGrafter"/>
</dbReference>
<dbReference type="InterPro" id="IPR012919">
    <property type="entry name" value="SUN_dom"/>
</dbReference>
<dbReference type="PANTHER" id="PTHR12911">
    <property type="entry name" value="SAD1/UNC-84-LIKE PROTEIN-RELATED"/>
    <property type="match status" value="1"/>
</dbReference>
<dbReference type="GO" id="GO:0034993">
    <property type="term" value="C:meiotic nuclear membrane microtubule tethering complex"/>
    <property type="evidence" value="ECO:0007669"/>
    <property type="project" value="TreeGrafter"/>
</dbReference>
<evidence type="ECO:0000313" key="6">
    <source>
        <dbReference type="EMBL" id="KAF2838858.1"/>
    </source>
</evidence>
<reference evidence="6" key="1">
    <citation type="journal article" date="2020" name="Stud. Mycol.">
        <title>101 Dothideomycetes genomes: a test case for predicting lifestyles and emergence of pathogens.</title>
        <authorList>
            <person name="Haridas S."/>
            <person name="Albert R."/>
            <person name="Binder M."/>
            <person name="Bloem J."/>
            <person name="Labutti K."/>
            <person name="Salamov A."/>
            <person name="Andreopoulos B."/>
            <person name="Baker S."/>
            <person name="Barry K."/>
            <person name="Bills G."/>
            <person name="Bluhm B."/>
            <person name="Cannon C."/>
            <person name="Castanera R."/>
            <person name="Culley D."/>
            <person name="Daum C."/>
            <person name="Ezra D."/>
            <person name="Gonzalez J."/>
            <person name="Henrissat B."/>
            <person name="Kuo A."/>
            <person name="Liang C."/>
            <person name="Lipzen A."/>
            <person name="Lutzoni F."/>
            <person name="Magnuson J."/>
            <person name="Mondo S."/>
            <person name="Nolan M."/>
            <person name="Ohm R."/>
            <person name="Pangilinan J."/>
            <person name="Park H.-J."/>
            <person name="Ramirez L."/>
            <person name="Alfaro M."/>
            <person name="Sun H."/>
            <person name="Tritt A."/>
            <person name="Yoshinaga Y."/>
            <person name="Zwiers L.-H."/>
            <person name="Turgeon B."/>
            <person name="Goodwin S."/>
            <person name="Spatafora J."/>
            <person name="Crous P."/>
            <person name="Grigoriev I."/>
        </authorList>
    </citation>
    <scope>NUCLEOTIDE SEQUENCE</scope>
    <source>
        <strain evidence="6">CBS 101060</strain>
    </source>
</reference>
<dbReference type="Gene3D" id="2.60.120.260">
    <property type="entry name" value="Galactose-binding domain-like"/>
    <property type="match status" value="1"/>
</dbReference>
<sequence length="151" mass="16978">MEPIGRAQIGILLPNPVYPEYLTIEHIPKPETLDIKAAPRVVQLWGEVFSAQSRADIMAQLESSPGWVREDCTNPPSPNYVCLGVFRYNAMFEAADDPPRKKHIQSFKLDVDLASIDVSIKAAVVRVLHNYGQIYTCLYRLRLHGQTIATT</sequence>
<dbReference type="AlphaFoldDB" id="A0A9P4VPI9"/>
<dbReference type="EMBL" id="MU006096">
    <property type="protein sequence ID" value="KAF2838858.1"/>
    <property type="molecule type" value="Genomic_DNA"/>
</dbReference>
<keyword evidence="2" id="KW-0812">Transmembrane</keyword>
<evidence type="ECO:0000313" key="7">
    <source>
        <dbReference type="Proteomes" id="UP000799429"/>
    </source>
</evidence>
<dbReference type="OrthoDB" id="342281at2759"/>